<dbReference type="PANTHER" id="PTHR11592">
    <property type="entry name" value="GLUTATHIONE PEROXIDASE"/>
    <property type="match status" value="1"/>
</dbReference>
<dbReference type="RefSeq" id="WP_200585254.1">
    <property type="nucleotide sequence ID" value="NZ_JAEHFY010000007.1"/>
</dbReference>
<comment type="similarity">
    <text evidence="1 4">Belongs to the glutathione peroxidase family.</text>
</comment>
<evidence type="ECO:0000313" key="5">
    <source>
        <dbReference type="EMBL" id="MBK0382470.1"/>
    </source>
</evidence>
<comment type="caution">
    <text evidence="5">The sequence shown here is derived from an EMBL/GenBank/DDBJ whole genome shotgun (WGS) entry which is preliminary data.</text>
</comment>
<keyword evidence="3 4" id="KW-0560">Oxidoreductase</keyword>
<evidence type="ECO:0000256" key="1">
    <source>
        <dbReference type="ARBA" id="ARBA00006926"/>
    </source>
</evidence>
<keyword evidence="6" id="KW-1185">Reference proteome</keyword>
<keyword evidence="2 4" id="KW-0575">Peroxidase</keyword>
<evidence type="ECO:0000256" key="4">
    <source>
        <dbReference type="RuleBase" id="RU000499"/>
    </source>
</evidence>
<dbReference type="InterPro" id="IPR000889">
    <property type="entry name" value="Glutathione_peroxidase"/>
</dbReference>
<dbReference type="Pfam" id="PF00255">
    <property type="entry name" value="GSHPx"/>
    <property type="match status" value="1"/>
</dbReference>
<evidence type="ECO:0000313" key="6">
    <source>
        <dbReference type="Proteomes" id="UP000660024"/>
    </source>
</evidence>
<dbReference type="PROSITE" id="PS00460">
    <property type="entry name" value="GLUTATHIONE_PEROXID_1"/>
    <property type="match status" value="1"/>
</dbReference>
<dbReference type="Proteomes" id="UP000660024">
    <property type="component" value="Unassembled WGS sequence"/>
</dbReference>
<name>A0ABS1BHY8_9SPHI</name>
<dbReference type="EMBL" id="JAEHFY010000007">
    <property type="protein sequence ID" value="MBK0382470.1"/>
    <property type="molecule type" value="Genomic_DNA"/>
</dbReference>
<evidence type="ECO:0000256" key="2">
    <source>
        <dbReference type="ARBA" id="ARBA00022559"/>
    </source>
</evidence>
<dbReference type="Gene3D" id="3.40.30.10">
    <property type="entry name" value="Glutaredoxin"/>
    <property type="match status" value="1"/>
</dbReference>
<dbReference type="InterPro" id="IPR036249">
    <property type="entry name" value="Thioredoxin-like_sf"/>
</dbReference>
<evidence type="ECO:0000256" key="3">
    <source>
        <dbReference type="ARBA" id="ARBA00023002"/>
    </source>
</evidence>
<dbReference type="InterPro" id="IPR029759">
    <property type="entry name" value="GPX_AS"/>
</dbReference>
<proteinExistence type="inferred from homology"/>
<accession>A0ABS1BHY8</accession>
<sequence>MIEKNIYNFEVENLKGEKVSLKKYEGKVLMIVNTASECGFTPQLNDLEDLRKNFENEKFEILAFPSNDFGQQEPLNDEAIGKFCAINYHTHFPIFKKTRVRGDYASPLFKFLADKKLNGHINSIPRWNFHKYIINQKGEVIDYFYSFTKPNSSKVKKKIQKLLGSLKKTS</sequence>
<protein>
    <recommendedName>
        <fullName evidence="4">Glutathione peroxidase</fullName>
    </recommendedName>
</protein>
<dbReference type="PROSITE" id="PS51355">
    <property type="entry name" value="GLUTATHIONE_PEROXID_3"/>
    <property type="match status" value="1"/>
</dbReference>
<dbReference type="PIRSF" id="PIRSF000303">
    <property type="entry name" value="Glutathion_perox"/>
    <property type="match status" value="1"/>
</dbReference>
<dbReference type="CDD" id="cd00340">
    <property type="entry name" value="GSH_Peroxidase"/>
    <property type="match status" value="1"/>
</dbReference>
<gene>
    <name evidence="5" type="ORF">I5M32_05800</name>
</gene>
<dbReference type="SUPFAM" id="SSF52833">
    <property type="entry name" value="Thioredoxin-like"/>
    <property type="match status" value="1"/>
</dbReference>
<dbReference type="GO" id="GO:0004601">
    <property type="term" value="F:peroxidase activity"/>
    <property type="evidence" value="ECO:0007669"/>
    <property type="project" value="UniProtKB-KW"/>
</dbReference>
<dbReference type="PRINTS" id="PR01011">
    <property type="entry name" value="GLUTPROXDASE"/>
</dbReference>
<organism evidence="5 6">
    <name type="scientific">Pedobacter segetis</name>
    <dbReference type="NCBI Taxonomy" id="2793069"/>
    <lineage>
        <taxon>Bacteria</taxon>
        <taxon>Pseudomonadati</taxon>
        <taxon>Bacteroidota</taxon>
        <taxon>Sphingobacteriia</taxon>
        <taxon>Sphingobacteriales</taxon>
        <taxon>Sphingobacteriaceae</taxon>
        <taxon>Pedobacter</taxon>
    </lineage>
</organism>
<reference evidence="5 6" key="1">
    <citation type="submission" date="2020-12" db="EMBL/GenBank/DDBJ databases">
        <title>Bacterial novel species Pedobacter sp. SD-b isolated from soil.</title>
        <authorList>
            <person name="Jung H.-Y."/>
        </authorList>
    </citation>
    <scope>NUCLEOTIDE SEQUENCE [LARGE SCALE GENOMIC DNA]</scope>
    <source>
        <strain evidence="5 6">SD-b</strain>
    </source>
</reference>
<dbReference type="PANTHER" id="PTHR11592:SF78">
    <property type="entry name" value="GLUTATHIONE PEROXIDASE"/>
    <property type="match status" value="1"/>
</dbReference>